<feature type="transmembrane region" description="Helical" evidence="1">
    <location>
        <begin position="33"/>
        <end position="52"/>
    </location>
</feature>
<evidence type="ECO:0000313" key="2">
    <source>
        <dbReference type="EMBL" id="KAJ7644447.1"/>
    </source>
</evidence>
<dbReference type="AlphaFoldDB" id="A0AAD7FV17"/>
<feature type="transmembrane region" description="Helical" evidence="1">
    <location>
        <begin position="109"/>
        <end position="127"/>
    </location>
</feature>
<organism evidence="2 3">
    <name type="scientific">Roridomyces roridus</name>
    <dbReference type="NCBI Taxonomy" id="1738132"/>
    <lineage>
        <taxon>Eukaryota</taxon>
        <taxon>Fungi</taxon>
        <taxon>Dikarya</taxon>
        <taxon>Basidiomycota</taxon>
        <taxon>Agaricomycotina</taxon>
        <taxon>Agaricomycetes</taxon>
        <taxon>Agaricomycetidae</taxon>
        <taxon>Agaricales</taxon>
        <taxon>Marasmiineae</taxon>
        <taxon>Mycenaceae</taxon>
        <taxon>Roridomyces</taxon>
    </lineage>
</organism>
<dbReference type="PANTHER" id="PTHR40465">
    <property type="entry name" value="CHROMOSOME 1, WHOLE GENOME SHOTGUN SEQUENCE"/>
    <property type="match status" value="1"/>
</dbReference>
<dbReference type="Proteomes" id="UP001221142">
    <property type="component" value="Unassembled WGS sequence"/>
</dbReference>
<sequence>MATTPSVIHLSPPSAVFVATRTTTLGPWVSTGAFLDCVLMGVIFCQALTFYRTRGKVTTTIQHYYQWLVAVVLFLSMLKTAQVMAVVWVQNVLQYANPDVGQNTRGQGLTGIIGVTVQSFFCLRFFLLSNNWLLCVPIVAAMCLGLAGVCLSLDSILANNTKAKVMWLLVRPLPHQTTGIIFPVGSSCRGLCCRSSYNGWTIYSLQVRNSGGLERTTQLINRLLRLVFESAFPPTFIAMMDLILTQTLGKKLLVSVSVLAYPPRHVFVNTAPVLFLYVLKLTHLWITVWAKYTWSVSCTP</sequence>
<name>A0AAD7FV17_9AGAR</name>
<gene>
    <name evidence="2" type="ORF">FB45DRAFT_897944</name>
</gene>
<dbReference type="EMBL" id="JARKIF010000003">
    <property type="protein sequence ID" value="KAJ7644447.1"/>
    <property type="molecule type" value="Genomic_DNA"/>
</dbReference>
<reference evidence="2" key="1">
    <citation type="submission" date="2023-03" db="EMBL/GenBank/DDBJ databases">
        <title>Massive genome expansion in bonnet fungi (Mycena s.s.) driven by repeated elements and novel gene families across ecological guilds.</title>
        <authorList>
            <consortium name="Lawrence Berkeley National Laboratory"/>
            <person name="Harder C.B."/>
            <person name="Miyauchi S."/>
            <person name="Viragh M."/>
            <person name="Kuo A."/>
            <person name="Thoen E."/>
            <person name="Andreopoulos B."/>
            <person name="Lu D."/>
            <person name="Skrede I."/>
            <person name="Drula E."/>
            <person name="Henrissat B."/>
            <person name="Morin E."/>
            <person name="Kohler A."/>
            <person name="Barry K."/>
            <person name="LaButti K."/>
            <person name="Morin E."/>
            <person name="Salamov A."/>
            <person name="Lipzen A."/>
            <person name="Mereny Z."/>
            <person name="Hegedus B."/>
            <person name="Baldrian P."/>
            <person name="Stursova M."/>
            <person name="Weitz H."/>
            <person name="Taylor A."/>
            <person name="Grigoriev I.V."/>
            <person name="Nagy L.G."/>
            <person name="Martin F."/>
            <person name="Kauserud H."/>
        </authorList>
    </citation>
    <scope>NUCLEOTIDE SEQUENCE</scope>
    <source>
        <strain evidence="2">9284</strain>
    </source>
</reference>
<keyword evidence="1" id="KW-0472">Membrane</keyword>
<evidence type="ECO:0000313" key="3">
    <source>
        <dbReference type="Proteomes" id="UP001221142"/>
    </source>
</evidence>
<keyword evidence="1" id="KW-0812">Transmembrane</keyword>
<dbReference type="PANTHER" id="PTHR40465:SF1">
    <property type="entry name" value="DUF6534 DOMAIN-CONTAINING PROTEIN"/>
    <property type="match status" value="1"/>
</dbReference>
<proteinExistence type="predicted"/>
<feature type="transmembrane region" description="Helical" evidence="1">
    <location>
        <begin position="64"/>
        <end position="89"/>
    </location>
</feature>
<accession>A0AAD7FV17</accession>
<feature type="transmembrane region" description="Helical" evidence="1">
    <location>
        <begin position="134"/>
        <end position="158"/>
    </location>
</feature>
<evidence type="ECO:0000256" key="1">
    <source>
        <dbReference type="SAM" id="Phobius"/>
    </source>
</evidence>
<protein>
    <submittedName>
        <fullName evidence="2">Uncharacterized protein</fullName>
    </submittedName>
</protein>
<keyword evidence="3" id="KW-1185">Reference proteome</keyword>
<keyword evidence="1" id="KW-1133">Transmembrane helix</keyword>
<comment type="caution">
    <text evidence="2">The sequence shown here is derived from an EMBL/GenBank/DDBJ whole genome shotgun (WGS) entry which is preliminary data.</text>
</comment>
<feature type="transmembrane region" description="Helical" evidence="1">
    <location>
        <begin position="266"/>
        <end position="286"/>
    </location>
</feature>